<proteinExistence type="predicted"/>
<keyword evidence="2" id="KW-1185">Reference proteome</keyword>
<name>Q8Y0T9_RALN1</name>
<dbReference type="EnsemblBacteria" id="CAD14656">
    <property type="protein sequence ID" value="CAD14656"/>
    <property type="gene ID" value="RSc0954"/>
</dbReference>
<evidence type="ECO:0000313" key="2">
    <source>
        <dbReference type="Proteomes" id="UP000001436"/>
    </source>
</evidence>
<dbReference type="KEGG" id="rso:RSc0954"/>
<dbReference type="Proteomes" id="UP000001436">
    <property type="component" value="Chromosome"/>
</dbReference>
<gene>
    <name evidence="1" type="ordered locus">RSc0954</name>
</gene>
<protein>
    <submittedName>
        <fullName evidence="1">Uncharacterized protein</fullName>
    </submittedName>
</protein>
<organism evidence="1 2">
    <name type="scientific">Ralstonia nicotianae (strain ATCC BAA-1114 / GMI1000)</name>
    <name type="common">Ralstonia solanacearum</name>
    <dbReference type="NCBI Taxonomy" id="267608"/>
    <lineage>
        <taxon>Bacteria</taxon>
        <taxon>Pseudomonadati</taxon>
        <taxon>Pseudomonadota</taxon>
        <taxon>Betaproteobacteria</taxon>
        <taxon>Burkholderiales</taxon>
        <taxon>Burkholderiaceae</taxon>
        <taxon>Ralstonia</taxon>
        <taxon>Ralstonia solanacearum species complex</taxon>
    </lineage>
</organism>
<accession>Q8Y0T9</accession>
<evidence type="ECO:0000313" key="1">
    <source>
        <dbReference type="EMBL" id="CAD14656.1"/>
    </source>
</evidence>
<dbReference type="HOGENOM" id="CLU_3139929_0_0_4"/>
<sequence>MAGLVVCAVAEAKKPGGCLAFCRIGGPPTGITSDVYLSVYEGVCCGFSG</sequence>
<dbReference type="AlphaFoldDB" id="Q8Y0T9"/>
<dbReference type="EMBL" id="AL646052">
    <property type="protein sequence ID" value="CAD14656.1"/>
    <property type="molecule type" value="Genomic_DNA"/>
</dbReference>
<reference evidence="1 2" key="1">
    <citation type="journal article" date="2002" name="Nature">
        <title>Genome sequence of the plant pathogen Ralstonia solanacearum.</title>
        <authorList>
            <person name="Salanoubat M."/>
            <person name="Genin S."/>
            <person name="Artiguenave F."/>
            <person name="Gouzy J."/>
            <person name="Mangenot S."/>
            <person name="Arlat M."/>
            <person name="Billault A."/>
            <person name="Brottier P."/>
            <person name="Camus J.C."/>
            <person name="Cattolico L."/>
            <person name="Chandler M."/>
            <person name="Choisne N."/>
            <person name="Claudel-Renard C."/>
            <person name="Cunnac S."/>
            <person name="Demange N."/>
            <person name="Gaspin C."/>
            <person name="Lavie M."/>
            <person name="Moisan A."/>
            <person name="Robert C."/>
            <person name="Saurin W."/>
            <person name="Schiex T."/>
            <person name="Siguier P."/>
            <person name="Thebault P."/>
            <person name="Whalen M."/>
            <person name="Wincker P."/>
            <person name="Levy M."/>
            <person name="Weissenbach J."/>
            <person name="Boucher C.A."/>
        </authorList>
    </citation>
    <scope>NUCLEOTIDE SEQUENCE [LARGE SCALE GENOMIC DNA]</scope>
    <source>
        <strain evidence="2">ATCC BAA-1114 / GMI1000</strain>
    </source>
</reference>